<dbReference type="PROSITE" id="PS50865">
    <property type="entry name" value="ZF_MYND_2"/>
    <property type="match status" value="1"/>
</dbReference>
<name>A0AAD3CXN3_9STRA</name>
<organism evidence="6 7">
    <name type="scientific">Chaetoceros tenuissimus</name>
    <dbReference type="NCBI Taxonomy" id="426638"/>
    <lineage>
        <taxon>Eukaryota</taxon>
        <taxon>Sar</taxon>
        <taxon>Stramenopiles</taxon>
        <taxon>Ochrophyta</taxon>
        <taxon>Bacillariophyta</taxon>
        <taxon>Coscinodiscophyceae</taxon>
        <taxon>Chaetocerotophycidae</taxon>
        <taxon>Chaetocerotales</taxon>
        <taxon>Chaetocerotaceae</taxon>
        <taxon>Chaetoceros</taxon>
    </lineage>
</organism>
<keyword evidence="3" id="KW-0862">Zinc</keyword>
<evidence type="ECO:0000313" key="6">
    <source>
        <dbReference type="EMBL" id="GFH53814.1"/>
    </source>
</evidence>
<evidence type="ECO:0000313" key="7">
    <source>
        <dbReference type="Proteomes" id="UP001054902"/>
    </source>
</evidence>
<keyword evidence="1" id="KW-0479">Metal-binding</keyword>
<evidence type="ECO:0000256" key="3">
    <source>
        <dbReference type="ARBA" id="ARBA00022833"/>
    </source>
</evidence>
<keyword evidence="2 4" id="KW-0863">Zinc-finger</keyword>
<dbReference type="InterPro" id="IPR002893">
    <property type="entry name" value="Znf_MYND"/>
</dbReference>
<evidence type="ECO:0000256" key="4">
    <source>
        <dbReference type="PROSITE-ProRule" id="PRU00134"/>
    </source>
</evidence>
<evidence type="ECO:0000259" key="5">
    <source>
        <dbReference type="PROSITE" id="PS50865"/>
    </source>
</evidence>
<reference evidence="6 7" key="1">
    <citation type="journal article" date="2021" name="Sci. Rep.">
        <title>The genome of the diatom Chaetoceros tenuissimus carries an ancient integrated fragment of an extant virus.</title>
        <authorList>
            <person name="Hongo Y."/>
            <person name="Kimura K."/>
            <person name="Takaki Y."/>
            <person name="Yoshida Y."/>
            <person name="Baba S."/>
            <person name="Kobayashi G."/>
            <person name="Nagasaki K."/>
            <person name="Hano T."/>
            <person name="Tomaru Y."/>
        </authorList>
    </citation>
    <scope>NUCLEOTIDE SEQUENCE [LARGE SCALE GENOMIC DNA]</scope>
    <source>
        <strain evidence="6 7">NIES-3715</strain>
    </source>
</reference>
<proteinExistence type="predicted"/>
<dbReference type="Proteomes" id="UP001054902">
    <property type="component" value="Unassembled WGS sequence"/>
</dbReference>
<protein>
    <recommendedName>
        <fullName evidence="5">MYND-type domain-containing protein</fullName>
    </recommendedName>
</protein>
<dbReference type="Gene3D" id="6.10.140.2220">
    <property type="match status" value="1"/>
</dbReference>
<comment type="caution">
    <text evidence="6">The sequence shown here is derived from an EMBL/GenBank/DDBJ whole genome shotgun (WGS) entry which is preliminary data.</text>
</comment>
<gene>
    <name evidence="6" type="ORF">CTEN210_10290</name>
</gene>
<evidence type="ECO:0000256" key="2">
    <source>
        <dbReference type="ARBA" id="ARBA00022771"/>
    </source>
</evidence>
<feature type="domain" description="MYND-type" evidence="5">
    <location>
        <begin position="303"/>
        <end position="353"/>
    </location>
</feature>
<dbReference type="SUPFAM" id="SSF144232">
    <property type="entry name" value="HIT/MYND zinc finger-like"/>
    <property type="match status" value="1"/>
</dbReference>
<sequence length="420" mass="48385">MGKKGKRIKQKGGRKEAGKILRETYKLMEGADNDVRDGLYSKGANQYREVIRILESKKNLMVYTLGQQSTACVLVMNAEYQRRNYKAALDCYNYFMTKSKSDTSKFGEAFSSLGDTASLYHQLIMLRLNGQECQLSDFLHSISLEGNATSLKGNTAAIMCMEAVFAFRAHKQFDSAIRLEMACGSLRWNPFKHWNPFKGNMSLALTYLEQHRVEFHQRSEMREEDFSTMRSLITPIQTEYPIEHNMSFTYCLIVAQWYYLTHTLLSDKEKREQLINAASSMVEGCLECASPLLPYSRPSENKCYTCGQAATPTEVQYVCSGCRVACYCSIDHQRMTWKKEAVKGMRIGHEILCPLYKAHRKYTEARKSGDKEKESRMKSRLERECVTFLEYGLGLKNKCFPCEYQERYTIEALRRNIISG</sequence>
<dbReference type="EMBL" id="BLLK01000047">
    <property type="protein sequence ID" value="GFH53814.1"/>
    <property type="molecule type" value="Genomic_DNA"/>
</dbReference>
<keyword evidence="7" id="KW-1185">Reference proteome</keyword>
<evidence type="ECO:0000256" key="1">
    <source>
        <dbReference type="ARBA" id="ARBA00022723"/>
    </source>
</evidence>
<accession>A0AAD3CXN3</accession>
<dbReference type="GO" id="GO:0008270">
    <property type="term" value="F:zinc ion binding"/>
    <property type="evidence" value="ECO:0007669"/>
    <property type="project" value="UniProtKB-KW"/>
</dbReference>
<dbReference type="AlphaFoldDB" id="A0AAD3CXN3"/>